<dbReference type="Proteomes" id="UP001457282">
    <property type="component" value="Unassembled WGS sequence"/>
</dbReference>
<sequence>MAMGHKPEETTARHKATAEPPPDHPPHITISITPPTPHHPKLPHRVSLDPHRSQPQTVMTASLSLQSSTSCPSPWTCEVDSFLNFFGSYWAELVGGELGFMPSWFTFQSSKCGER</sequence>
<accession>A0AAW1YJA8</accession>
<reference evidence="2 3" key="1">
    <citation type="journal article" date="2023" name="G3 (Bethesda)">
        <title>A chromosome-length genome assembly and annotation of blackberry (Rubus argutus, cv. 'Hillquist').</title>
        <authorList>
            <person name="Bruna T."/>
            <person name="Aryal R."/>
            <person name="Dudchenko O."/>
            <person name="Sargent D.J."/>
            <person name="Mead D."/>
            <person name="Buti M."/>
            <person name="Cavallini A."/>
            <person name="Hytonen T."/>
            <person name="Andres J."/>
            <person name="Pham M."/>
            <person name="Weisz D."/>
            <person name="Mascagni F."/>
            <person name="Usai G."/>
            <person name="Natali L."/>
            <person name="Bassil N."/>
            <person name="Fernandez G.E."/>
            <person name="Lomsadze A."/>
            <person name="Armour M."/>
            <person name="Olukolu B."/>
            <person name="Poorten T."/>
            <person name="Britton C."/>
            <person name="Davik J."/>
            <person name="Ashrafi H."/>
            <person name="Aiden E.L."/>
            <person name="Borodovsky M."/>
            <person name="Worthington M."/>
        </authorList>
    </citation>
    <scope>NUCLEOTIDE SEQUENCE [LARGE SCALE GENOMIC DNA]</scope>
    <source>
        <strain evidence="2">PI 553951</strain>
    </source>
</reference>
<protein>
    <submittedName>
        <fullName evidence="2">Uncharacterized protein</fullName>
    </submittedName>
</protein>
<name>A0AAW1YJA8_RUBAR</name>
<dbReference type="EMBL" id="JBEDUW010000001">
    <property type="protein sequence ID" value="KAK9948724.1"/>
    <property type="molecule type" value="Genomic_DNA"/>
</dbReference>
<comment type="caution">
    <text evidence="2">The sequence shown here is derived from an EMBL/GenBank/DDBJ whole genome shotgun (WGS) entry which is preliminary data.</text>
</comment>
<proteinExistence type="predicted"/>
<gene>
    <name evidence="2" type="ORF">M0R45_004288</name>
</gene>
<feature type="compositionally biased region" description="Basic and acidic residues" evidence="1">
    <location>
        <begin position="1"/>
        <end position="12"/>
    </location>
</feature>
<dbReference type="AlphaFoldDB" id="A0AAW1YJA8"/>
<keyword evidence="3" id="KW-1185">Reference proteome</keyword>
<evidence type="ECO:0000256" key="1">
    <source>
        <dbReference type="SAM" id="MobiDB-lite"/>
    </source>
</evidence>
<organism evidence="2 3">
    <name type="scientific">Rubus argutus</name>
    <name type="common">Southern blackberry</name>
    <dbReference type="NCBI Taxonomy" id="59490"/>
    <lineage>
        <taxon>Eukaryota</taxon>
        <taxon>Viridiplantae</taxon>
        <taxon>Streptophyta</taxon>
        <taxon>Embryophyta</taxon>
        <taxon>Tracheophyta</taxon>
        <taxon>Spermatophyta</taxon>
        <taxon>Magnoliopsida</taxon>
        <taxon>eudicotyledons</taxon>
        <taxon>Gunneridae</taxon>
        <taxon>Pentapetalae</taxon>
        <taxon>rosids</taxon>
        <taxon>fabids</taxon>
        <taxon>Rosales</taxon>
        <taxon>Rosaceae</taxon>
        <taxon>Rosoideae</taxon>
        <taxon>Rosoideae incertae sedis</taxon>
        <taxon>Rubus</taxon>
    </lineage>
</organism>
<feature type="region of interest" description="Disordered" evidence="1">
    <location>
        <begin position="1"/>
        <end position="55"/>
    </location>
</feature>
<evidence type="ECO:0000313" key="2">
    <source>
        <dbReference type="EMBL" id="KAK9948724.1"/>
    </source>
</evidence>
<evidence type="ECO:0000313" key="3">
    <source>
        <dbReference type="Proteomes" id="UP001457282"/>
    </source>
</evidence>